<dbReference type="CDD" id="cd22749">
    <property type="entry name" value="Otubain_C65"/>
    <property type="match status" value="1"/>
</dbReference>
<organism evidence="2 3">
    <name type="scientific">Geosmithia morbida</name>
    <dbReference type="NCBI Taxonomy" id="1094350"/>
    <lineage>
        <taxon>Eukaryota</taxon>
        <taxon>Fungi</taxon>
        <taxon>Dikarya</taxon>
        <taxon>Ascomycota</taxon>
        <taxon>Pezizomycotina</taxon>
        <taxon>Sordariomycetes</taxon>
        <taxon>Hypocreomycetidae</taxon>
        <taxon>Hypocreales</taxon>
        <taxon>Bionectriaceae</taxon>
        <taxon>Geosmithia</taxon>
    </lineage>
</organism>
<dbReference type="GO" id="GO:0004843">
    <property type="term" value="F:cysteine-type deubiquitinase activity"/>
    <property type="evidence" value="ECO:0007669"/>
    <property type="project" value="TreeGrafter"/>
</dbReference>
<dbReference type="AlphaFoldDB" id="A0A9P4YTN0"/>
<dbReference type="InterPro" id="IPR019400">
    <property type="entry name" value="Peptidase_C65_otubain"/>
</dbReference>
<feature type="compositionally biased region" description="Basic residues" evidence="1">
    <location>
        <begin position="439"/>
        <end position="448"/>
    </location>
</feature>
<reference evidence="2" key="1">
    <citation type="submission" date="2020-03" db="EMBL/GenBank/DDBJ databases">
        <title>Site-based positive gene gene selection in Geosmithia morbida across the United States reveals a broad range of putative effectors and factors for local host and environmental adapation.</title>
        <authorList>
            <person name="Onufrak A."/>
            <person name="Murdoch R.W."/>
            <person name="Gazis R."/>
            <person name="Huff M."/>
            <person name="Staton M."/>
            <person name="Klingeman W."/>
            <person name="Hadziabdic D."/>
        </authorList>
    </citation>
    <scope>NUCLEOTIDE SEQUENCE</scope>
    <source>
        <strain evidence="2">1262</strain>
    </source>
</reference>
<dbReference type="GeneID" id="55973431"/>
<dbReference type="PANTHER" id="PTHR12931:SF15">
    <property type="entry name" value="UBIQUITIN THIOESTERASE OTUBAIN-LIKE"/>
    <property type="match status" value="1"/>
</dbReference>
<evidence type="ECO:0000313" key="2">
    <source>
        <dbReference type="EMBL" id="KAF4122901.1"/>
    </source>
</evidence>
<feature type="region of interest" description="Disordered" evidence="1">
    <location>
        <begin position="1"/>
        <end position="21"/>
    </location>
</feature>
<dbReference type="SUPFAM" id="SSF54001">
    <property type="entry name" value="Cysteine proteinases"/>
    <property type="match status" value="1"/>
</dbReference>
<evidence type="ECO:0000313" key="3">
    <source>
        <dbReference type="Proteomes" id="UP000749293"/>
    </source>
</evidence>
<proteinExistence type="predicted"/>
<dbReference type="GO" id="GO:0043130">
    <property type="term" value="F:ubiquitin binding"/>
    <property type="evidence" value="ECO:0007669"/>
    <property type="project" value="TreeGrafter"/>
</dbReference>
<gene>
    <name evidence="2" type="ORF">GMORB2_7208</name>
</gene>
<dbReference type="OrthoDB" id="18915at2759"/>
<dbReference type="Pfam" id="PF10275">
    <property type="entry name" value="Peptidase_C65"/>
    <property type="match status" value="1"/>
</dbReference>
<sequence length="448" mass="48847">MDSNDSSQDPHGMAAQQAAAKDYQPDLPSYLVGDKTPSDVITQEYARADQTYVEKTILAEIGDPVAIENEAVRLLGMNTMLGEVGGYDYYEDWAEEFVDFLREIGRNADNQAVAVALVHQKWNDLASTSGMIYYLRLLAATYLKANAETYDPFIADNSGVQGYCAQSVELINREIEHLGIVALANVLLKPANLVLEIAYLDRSSGSQVNKYRLPEEANGQDESNLGPVIYLLYRPDHYDILYRLRQPLSIEDPAHPSSIQVHRVGGFTHNTTIASTQDDLGAFSSVDFSTLSLIPGFGGAGMTLEAQSSPSPWLGHQLGLSSPPPPPNVPANLSPNPPPLVIPGAPVSDASISPHTAPAEVSVLPPTGIVGGPPPEFTIRFSPMQLEYDGSNSSYSEASFQVKTNTFKNSVWNRAHFGNPNFHPEEWSPEDEAIDGRMGSKRRSSKRD</sequence>
<dbReference type="EMBL" id="JAANYQ010000008">
    <property type="protein sequence ID" value="KAF4122901.1"/>
    <property type="molecule type" value="Genomic_DNA"/>
</dbReference>
<dbReference type="PANTHER" id="PTHR12931">
    <property type="entry name" value="UBIQUITIN THIOLESTERASE PROTEIN OTUB"/>
    <property type="match status" value="1"/>
</dbReference>
<dbReference type="GO" id="GO:0071108">
    <property type="term" value="P:protein K48-linked deubiquitination"/>
    <property type="evidence" value="ECO:0007669"/>
    <property type="project" value="TreeGrafter"/>
</dbReference>
<protein>
    <submittedName>
        <fullName evidence="2">Ubiquitin thioesterase protein OTUB1</fullName>
    </submittedName>
</protein>
<feature type="region of interest" description="Disordered" evidence="1">
    <location>
        <begin position="305"/>
        <end position="330"/>
    </location>
</feature>
<dbReference type="GO" id="GO:0005634">
    <property type="term" value="C:nucleus"/>
    <property type="evidence" value="ECO:0007669"/>
    <property type="project" value="TreeGrafter"/>
</dbReference>
<dbReference type="Proteomes" id="UP000749293">
    <property type="component" value="Unassembled WGS sequence"/>
</dbReference>
<name>A0A9P4YTN0_9HYPO</name>
<dbReference type="InterPro" id="IPR042467">
    <property type="entry name" value="Peptidase_C65_otubain_sub2"/>
</dbReference>
<keyword evidence="3" id="KW-1185">Reference proteome</keyword>
<accession>A0A9P4YTN0</accession>
<dbReference type="RefSeq" id="XP_035321553.1">
    <property type="nucleotide sequence ID" value="XM_035469173.1"/>
</dbReference>
<dbReference type="Gene3D" id="1.20.1300.20">
    <property type="entry name" value="Peptidase C65 Otubain, subdomain 2"/>
    <property type="match status" value="1"/>
</dbReference>
<dbReference type="InterPro" id="IPR038765">
    <property type="entry name" value="Papain-like_cys_pep_sf"/>
</dbReference>
<feature type="region of interest" description="Disordered" evidence="1">
    <location>
        <begin position="418"/>
        <end position="448"/>
    </location>
</feature>
<evidence type="ECO:0000256" key="1">
    <source>
        <dbReference type="SAM" id="MobiDB-lite"/>
    </source>
</evidence>
<comment type="caution">
    <text evidence="2">The sequence shown here is derived from an EMBL/GenBank/DDBJ whole genome shotgun (WGS) entry which is preliminary data.</text>
</comment>